<sequence>MTARAVIILINLALLGLTGWGTFQQIVTQKDTNEVMVRVHKNIRKAHELTVITNQQLEPLRETADTMESMNGKLHRSNQMLSNMNLHLANVILSEQKIVSGLDRLNQNMILVHGQLNTLHTQNTKVLKPASNVVQQTRSESSTLKKLYDLTGTSIEELAEINRKFAFLGYLP</sequence>
<reference evidence="1" key="2">
    <citation type="submission" date="2020-09" db="EMBL/GenBank/DDBJ databases">
        <authorList>
            <person name="Sun Q."/>
            <person name="Zhou Y."/>
        </authorList>
    </citation>
    <scope>NUCLEOTIDE SEQUENCE</scope>
    <source>
        <strain evidence="1">CGMCC 1.15179</strain>
    </source>
</reference>
<gene>
    <name evidence="1" type="ORF">GCM10011571_31650</name>
</gene>
<keyword evidence="2" id="KW-1185">Reference proteome</keyword>
<comment type="caution">
    <text evidence="1">The sequence shown here is derived from an EMBL/GenBank/DDBJ whole genome shotgun (WGS) entry which is preliminary data.</text>
</comment>
<reference evidence="1" key="1">
    <citation type="journal article" date="2014" name="Int. J. Syst. Evol. Microbiol.">
        <title>Complete genome sequence of Corynebacterium casei LMG S-19264T (=DSM 44701T), isolated from a smear-ripened cheese.</title>
        <authorList>
            <consortium name="US DOE Joint Genome Institute (JGI-PGF)"/>
            <person name="Walter F."/>
            <person name="Albersmeier A."/>
            <person name="Kalinowski J."/>
            <person name="Ruckert C."/>
        </authorList>
    </citation>
    <scope>NUCLEOTIDE SEQUENCE</scope>
    <source>
        <strain evidence="1">CGMCC 1.15179</strain>
    </source>
</reference>
<accession>A0A8J2YEX0</accession>
<evidence type="ECO:0000313" key="1">
    <source>
        <dbReference type="EMBL" id="GGE27114.1"/>
    </source>
</evidence>
<proteinExistence type="predicted"/>
<dbReference type="Proteomes" id="UP000625210">
    <property type="component" value="Unassembled WGS sequence"/>
</dbReference>
<evidence type="ECO:0000313" key="2">
    <source>
        <dbReference type="Proteomes" id="UP000625210"/>
    </source>
</evidence>
<name>A0A8J2YEX0_9BACL</name>
<dbReference type="AlphaFoldDB" id="A0A8J2YEX0"/>
<dbReference type="RefSeq" id="WP_188648862.1">
    <property type="nucleotide sequence ID" value="NZ_BMHQ01000013.1"/>
</dbReference>
<dbReference type="EMBL" id="BMHQ01000013">
    <property type="protein sequence ID" value="GGE27114.1"/>
    <property type="molecule type" value="Genomic_DNA"/>
</dbReference>
<organism evidence="1 2">
    <name type="scientific">Marinithermofilum abyssi</name>
    <dbReference type="NCBI Taxonomy" id="1571185"/>
    <lineage>
        <taxon>Bacteria</taxon>
        <taxon>Bacillati</taxon>
        <taxon>Bacillota</taxon>
        <taxon>Bacilli</taxon>
        <taxon>Bacillales</taxon>
        <taxon>Thermoactinomycetaceae</taxon>
        <taxon>Marinithermofilum</taxon>
    </lineage>
</organism>
<protein>
    <submittedName>
        <fullName evidence="1">Uncharacterized protein</fullName>
    </submittedName>
</protein>